<organism evidence="9 10">
    <name type="scientific">Panicum virgatum</name>
    <name type="common">Blackwell switchgrass</name>
    <dbReference type="NCBI Taxonomy" id="38727"/>
    <lineage>
        <taxon>Eukaryota</taxon>
        <taxon>Viridiplantae</taxon>
        <taxon>Streptophyta</taxon>
        <taxon>Embryophyta</taxon>
        <taxon>Tracheophyta</taxon>
        <taxon>Spermatophyta</taxon>
        <taxon>Magnoliopsida</taxon>
        <taxon>Liliopsida</taxon>
        <taxon>Poales</taxon>
        <taxon>Poaceae</taxon>
        <taxon>PACMAD clade</taxon>
        <taxon>Panicoideae</taxon>
        <taxon>Panicodae</taxon>
        <taxon>Paniceae</taxon>
        <taxon>Panicinae</taxon>
        <taxon>Panicum</taxon>
        <taxon>Panicum sect. Hiantes</taxon>
    </lineage>
</organism>
<keyword evidence="4" id="KW-0547">Nucleotide-binding</keyword>
<accession>A0A8T0V012</accession>
<dbReference type="GO" id="GO:0008017">
    <property type="term" value="F:microtubule binding"/>
    <property type="evidence" value="ECO:0007669"/>
    <property type="project" value="InterPro"/>
</dbReference>
<dbReference type="InterPro" id="IPR036872">
    <property type="entry name" value="CH_dom_sf"/>
</dbReference>
<dbReference type="PROSITE" id="PS50067">
    <property type="entry name" value="KINESIN_MOTOR_2"/>
    <property type="match status" value="1"/>
</dbReference>
<feature type="binding site" evidence="4">
    <location>
        <begin position="569"/>
        <end position="576"/>
    </location>
    <ligand>
        <name>ATP</name>
        <dbReference type="ChEBI" id="CHEBI:30616"/>
    </ligand>
</feature>
<dbReference type="OrthoDB" id="3176171at2759"/>
<evidence type="ECO:0000256" key="5">
    <source>
        <dbReference type="SAM" id="Coils"/>
    </source>
</evidence>
<dbReference type="AlphaFoldDB" id="A0A8T0V012"/>
<dbReference type="InterPro" id="IPR027640">
    <property type="entry name" value="Kinesin-like_fam"/>
</dbReference>
<keyword evidence="2" id="KW-0493">Microtubule</keyword>
<dbReference type="FunFam" id="1.10.418.10:FF:000065">
    <property type="entry name" value="p-loop nucleoside triphosphate hydrolase superfamily protein with CH (Calponin Homology) domain"/>
    <property type="match status" value="1"/>
</dbReference>
<evidence type="ECO:0000259" key="7">
    <source>
        <dbReference type="PROSITE" id="PS50021"/>
    </source>
</evidence>
<name>A0A8T0V012_PANVG</name>
<dbReference type="PANTHER" id="PTHR47972:SF14">
    <property type="entry name" value="KINESIN-LIKE PROTEIN KIN-14J"/>
    <property type="match status" value="1"/>
</dbReference>
<evidence type="ECO:0000256" key="6">
    <source>
        <dbReference type="SAM" id="MobiDB-lite"/>
    </source>
</evidence>
<dbReference type="GO" id="GO:0003777">
    <property type="term" value="F:microtubule motor activity"/>
    <property type="evidence" value="ECO:0007669"/>
    <property type="project" value="InterPro"/>
</dbReference>
<keyword evidence="5" id="KW-0175">Coiled coil</keyword>
<evidence type="ECO:0000256" key="1">
    <source>
        <dbReference type="ARBA" id="ARBA00010899"/>
    </source>
</evidence>
<evidence type="ECO:0000259" key="8">
    <source>
        <dbReference type="PROSITE" id="PS50067"/>
    </source>
</evidence>
<dbReference type="Gene3D" id="3.40.850.10">
    <property type="entry name" value="Kinesin motor domain"/>
    <property type="match status" value="1"/>
</dbReference>
<evidence type="ECO:0000256" key="2">
    <source>
        <dbReference type="ARBA" id="ARBA00022701"/>
    </source>
</evidence>
<dbReference type="SUPFAM" id="SSF52540">
    <property type="entry name" value="P-loop containing nucleoside triphosphate hydrolases"/>
    <property type="match status" value="1"/>
</dbReference>
<feature type="compositionally biased region" description="Polar residues" evidence="6">
    <location>
        <begin position="961"/>
        <end position="975"/>
    </location>
</feature>
<dbReference type="GO" id="GO:0005524">
    <property type="term" value="F:ATP binding"/>
    <property type="evidence" value="ECO:0007669"/>
    <property type="project" value="UniProtKB-UniRule"/>
</dbReference>
<keyword evidence="10" id="KW-1185">Reference proteome</keyword>
<keyword evidence="3 4" id="KW-0505">Motor protein</keyword>
<feature type="region of interest" description="Disordered" evidence="6">
    <location>
        <begin position="946"/>
        <end position="1015"/>
    </location>
</feature>
<gene>
    <name evidence="9" type="ORF">PVAP13_3KG340200</name>
</gene>
<comment type="similarity">
    <text evidence="1">Belongs to the TRAFAC class myosin-kinesin ATPase superfamily. Kinesin family. KIN-14 subfamily.</text>
</comment>
<sequence length="1015" mass="113363">MGSVDGEVDGIHSANRRAELVKWLNALLPEFNLPSDSSDEELRELLSDGVVLCRIANTLIPGVLEGSWGGYASLDQRSGNVKKFLSVVADMGLPGFSVTELNEGPMSSVVECLLVLRDSVDPRLGDDSPADVAKTPLRKQWGVPEMDRPQVPGAALGKRFPGEDMRNGVPESKAHKKTSVFSGQKFREVFQLKRGSYSDLPASKISEMMHSSSLDNAPTQSLISVVNGILDESIERKKGEIPHRVVYLLRKVVQEIERRLCIQAEHIRSQNIIIKTREEKYCSKIKALEILVNGTNEENKMATNRLQILKDEKSKIEERRKVSEQDVHRLMKEKEHSENIIESLKKDMEAMNRMHKEQLEQIERKAKQMEEQFTTKVKEVEYLLLQSNKKVEEVEAASKLKSQLWDKKEHTFQSYMDNQHLYIKDIRISSRSIKNDMYALQMKWRDEISNLGSGLKCLVDAAENYHKVLAENQKLFNEVQELKGNIRVYCRVRPFLPGQDKKSTTIDYMGENGELLITNPFKQGKDGHRMFKFNKVFNPFASQAEVFSDIQPLVRSVLDGFNVCIFAYGQTGSGKTYTMSGPSTSKQDWGVNFRALNDLFDISLSRRNAFSYEVGVQMVEIYNEQVRDLLSNDIAQRRLGIWSTSQPNGLVVPDASLHPVKSTSDVLDLMEIGQANRAVGSTALNERSSRSHSILTVHVRGLDLKNGSTSRGCLHLIDLAGSERVEKSEVTGDRLKEAQYINKSLSALGDVIFALAQKSAHVPYRNSKLTQVLQSSLGGQAKTLMFVQINPDVESYSETISTLKFAERVSGVELGAARSNKEGKDIKELLEQVASLKDTISRKDMEIEQLQLIKVKSPNLLSDRNGAGLTKNTVNQPSQLFSGERMLKSSDRVLSDPQSYAVANGDANHNSTDIAPVDLDEAEYEGNASDDGLSGGETENFNSDKAAEMTAEWHRVPSRITRFTLTKNGQPSMSRSKPKDAVLKTPSNTKAPSSQLTGGTSARGSKRWQLRSTNA</sequence>
<dbReference type="GO" id="GO:0007018">
    <property type="term" value="P:microtubule-based movement"/>
    <property type="evidence" value="ECO:0007669"/>
    <property type="project" value="InterPro"/>
</dbReference>
<dbReference type="SMART" id="SM00129">
    <property type="entry name" value="KISc"/>
    <property type="match status" value="1"/>
</dbReference>
<evidence type="ECO:0000256" key="3">
    <source>
        <dbReference type="ARBA" id="ARBA00023175"/>
    </source>
</evidence>
<feature type="domain" description="Kinesin motor" evidence="8">
    <location>
        <begin position="485"/>
        <end position="812"/>
    </location>
</feature>
<dbReference type="FunFam" id="3.40.850.10:FF:000111">
    <property type="entry name" value="p-loop nucleoside triphosphate hydrolase superfamily protein with CH (Calponin Homology) domain"/>
    <property type="match status" value="1"/>
</dbReference>
<dbReference type="InterPro" id="IPR001752">
    <property type="entry name" value="Kinesin_motor_dom"/>
</dbReference>
<evidence type="ECO:0000313" key="10">
    <source>
        <dbReference type="Proteomes" id="UP000823388"/>
    </source>
</evidence>
<dbReference type="EMBL" id="CM029041">
    <property type="protein sequence ID" value="KAG2626293.1"/>
    <property type="molecule type" value="Genomic_DNA"/>
</dbReference>
<feature type="compositionally biased region" description="Basic and acidic residues" evidence="6">
    <location>
        <begin position="946"/>
        <end position="955"/>
    </location>
</feature>
<dbReference type="FunFam" id="3.40.850.10:FF:000178">
    <property type="entry name" value="Kinesin-related protein3"/>
    <property type="match status" value="1"/>
</dbReference>
<feature type="domain" description="Calponin-homology (CH)" evidence="7">
    <location>
        <begin position="14"/>
        <end position="121"/>
    </location>
</feature>
<feature type="region of interest" description="Disordered" evidence="6">
    <location>
        <begin position="143"/>
        <end position="177"/>
    </location>
</feature>
<dbReference type="Gene3D" id="1.10.418.10">
    <property type="entry name" value="Calponin-like domain"/>
    <property type="match status" value="1"/>
</dbReference>
<reference evidence="9" key="1">
    <citation type="submission" date="2020-05" db="EMBL/GenBank/DDBJ databases">
        <title>WGS assembly of Panicum virgatum.</title>
        <authorList>
            <person name="Lovell J.T."/>
            <person name="Jenkins J."/>
            <person name="Shu S."/>
            <person name="Juenger T.E."/>
            <person name="Schmutz J."/>
        </authorList>
    </citation>
    <scope>NUCLEOTIDE SEQUENCE</scope>
    <source>
        <strain evidence="9">AP13</strain>
    </source>
</reference>
<dbReference type="InterPro" id="IPR036961">
    <property type="entry name" value="Kinesin_motor_dom_sf"/>
</dbReference>
<dbReference type="Proteomes" id="UP000823388">
    <property type="component" value="Chromosome 3K"/>
</dbReference>
<comment type="caution">
    <text evidence="9">The sequence shown here is derived from an EMBL/GenBank/DDBJ whole genome shotgun (WGS) entry which is preliminary data.</text>
</comment>
<dbReference type="InterPro" id="IPR027417">
    <property type="entry name" value="P-loop_NTPase"/>
</dbReference>
<dbReference type="SMART" id="SM00033">
    <property type="entry name" value="CH"/>
    <property type="match status" value="1"/>
</dbReference>
<dbReference type="PRINTS" id="PR00380">
    <property type="entry name" value="KINESINHEAVY"/>
</dbReference>
<dbReference type="InterPro" id="IPR001715">
    <property type="entry name" value="CH_dom"/>
</dbReference>
<dbReference type="SUPFAM" id="SSF47576">
    <property type="entry name" value="Calponin-homology domain, CH-domain"/>
    <property type="match status" value="1"/>
</dbReference>
<evidence type="ECO:0000313" key="9">
    <source>
        <dbReference type="EMBL" id="KAG2626293.1"/>
    </source>
</evidence>
<dbReference type="Pfam" id="PF00307">
    <property type="entry name" value="CH"/>
    <property type="match status" value="1"/>
</dbReference>
<dbReference type="GO" id="GO:0005874">
    <property type="term" value="C:microtubule"/>
    <property type="evidence" value="ECO:0007669"/>
    <property type="project" value="UniProtKB-KW"/>
</dbReference>
<feature type="compositionally biased region" description="Polar residues" evidence="6">
    <location>
        <begin position="985"/>
        <end position="1003"/>
    </location>
</feature>
<dbReference type="Pfam" id="PF00225">
    <property type="entry name" value="Kinesin"/>
    <property type="match status" value="1"/>
</dbReference>
<dbReference type="PROSITE" id="PS50021">
    <property type="entry name" value="CH"/>
    <property type="match status" value="1"/>
</dbReference>
<feature type="coiled-coil region" evidence="5">
    <location>
        <begin position="285"/>
        <end position="379"/>
    </location>
</feature>
<protein>
    <submittedName>
        <fullName evidence="9">Uncharacterized protein</fullName>
    </submittedName>
</protein>
<keyword evidence="4" id="KW-0067">ATP-binding</keyword>
<proteinExistence type="inferred from homology"/>
<evidence type="ECO:0000256" key="4">
    <source>
        <dbReference type="PROSITE-ProRule" id="PRU00283"/>
    </source>
</evidence>
<dbReference type="PANTHER" id="PTHR47972">
    <property type="entry name" value="KINESIN-LIKE PROTEIN KLP-3"/>
    <property type="match status" value="1"/>
</dbReference>